<dbReference type="WBParaSite" id="jg8976">
    <property type="protein sequence ID" value="jg8976"/>
    <property type="gene ID" value="jg8976"/>
</dbReference>
<dbReference type="AlphaFoldDB" id="A0A915ESZ3"/>
<accession>A0A915ESZ3</accession>
<name>A0A915ESZ3_9BILA</name>
<evidence type="ECO:0000313" key="1">
    <source>
        <dbReference type="Proteomes" id="UP000887574"/>
    </source>
</evidence>
<reference evidence="2" key="1">
    <citation type="submission" date="2022-11" db="UniProtKB">
        <authorList>
            <consortium name="WormBaseParasite"/>
        </authorList>
    </citation>
    <scope>IDENTIFICATION</scope>
</reference>
<evidence type="ECO:0000313" key="2">
    <source>
        <dbReference type="WBParaSite" id="jg8976"/>
    </source>
</evidence>
<sequence>MGLDNQLEPNATVPSLFCSSKWCLFLSLKFKIKMSGYGLSRTKSELILDSRGIDIRPTTGFLTRTRSLANVTEERLWSQRYHPQWPYYLTAYTPTQPHRYVSNIYSSNPLTYYKYARYLNQDNWYDRYSQYPLSYNRNWLDRRYYSRNYMPYRRCFGYPFIGYSSSIYSPYTNYALTGLAY</sequence>
<keyword evidence="1" id="KW-1185">Reference proteome</keyword>
<protein>
    <submittedName>
        <fullName evidence="2">Uncharacterized protein</fullName>
    </submittedName>
</protein>
<dbReference type="Proteomes" id="UP000887574">
    <property type="component" value="Unplaced"/>
</dbReference>
<organism evidence="1 2">
    <name type="scientific">Ditylenchus dipsaci</name>
    <dbReference type="NCBI Taxonomy" id="166011"/>
    <lineage>
        <taxon>Eukaryota</taxon>
        <taxon>Metazoa</taxon>
        <taxon>Ecdysozoa</taxon>
        <taxon>Nematoda</taxon>
        <taxon>Chromadorea</taxon>
        <taxon>Rhabditida</taxon>
        <taxon>Tylenchina</taxon>
        <taxon>Tylenchomorpha</taxon>
        <taxon>Sphaerularioidea</taxon>
        <taxon>Anguinidae</taxon>
        <taxon>Anguininae</taxon>
        <taxon>Ditylenchus</taxon>
    </lineage>
</organism>
<proteinExistence type="predicted"/>